<dbReference type="InterPro" id="IPR056789">
    <property type="entry name" value="LRR_R13L1-DRL21"/>
</dbReference>
<dbReference type="EMBL" id="CP031742">
    <property type="protein sequence ID" value="AXQ55760.1"/>
    <property type="molecule type" value="Genomic_DNA"/>
</dbReference>
<evidence type="ECO:0000259" key="3">
    <source>
        <dbReference type="Pfam" id="PF25019"/>
    </source>
</evidence>
<reference evidence="4 5" key="1">
    <citation type="submission" date="2018-08" db="EMBL/GenBank/DDBJ databases">
        <authorList>
            <person name="Ferrada E.E."/>
            <person name="Latorre B.A."/>
        </authorList>
    </citation>
    <scope>NUCLEOTIDE SEQUENCE [LARGE SCALE GENOMIC DNA]</scope>
    <source>
        <strain evidence="4 5">VK-A60T</strain>
    </source>
</reference>
<sequence>MRLAASGGGGEALVLAVRFSRVSDCSTAELLRLWAAADGDPLGLCKDLSAPAYCARTAVRKLVKLSESGVGSDALELAARFIPMDGYASKFLVRLWREARDPDGFAEHLLAPAFRQEGRTELRLPYATSLRGLRHLTMLETLRLEQCGKVTDLTEVGELGSLRNLGLVGCEGVVDLTPLGRLSHLTRLDLSSCGAVEDFGPILNLSRLRQLSLNWTKVRSLQGFGRAFPDLDSLDLRFCPSLTSLDGLGELPSLVHLQVSGPAGLRDLSPFAALPRLRSLDLHDSGALTTLDGLGNHPRLRRLGIHGSPALRTTEGLGELPALREVTLTGCTALTDLKGLGRLPALDRLMINGSAVRDFRDLSGSPLRTLTLLYMKDLTSLGDLRDCPGLAALELRDCPLVEHLPLKQVSALSLYGARWADTSLLTGLSGLRTLEFSMSELGDIAPLAALPHLAELDLRHCRSVQNAGSLLDMPSLAHAHLAQAAWSTPSGAPVTAVTELRERGVTVTLHH</sequence>
<accession>A0A385DCR5</accession>
<dbReference type="Pfam" id="PF25019">
    <property type="entry name" value="LRR_R13L1-DRL21"/>
    <property type="match status" value="1"/>
</dbReference>
<organism evidence="4 5">
    <name type="scientific">Streptomyces koyangensis</name>
    <dbReference type="NCBI Taxonomy" id="188770"/>
    <lineage>
        <taxon>Bacteria</taxon>
        <taxon>Bacillati</taxon>
        <taxon>Actinomycetota</taxon>
        <taxon>Actinomycetes</taxon>
        <taxon>Kitasatosporales</taxon>
        <taxon>Streptomycetaceae</taxon>
        <taxon>Streptomyces</taxon>
        <taxon>Streptomyces aurantiacus group</taxon>
    </lineage>
</organism>
<dbReference type="KEGG" id="sky:D0C37_14850"/>
<feature type="domain" description="R13L1/DRL21-like LRR repeat region" evidence="3">
    <location>
        <begin position="290"/>
        <end position="352"/>
    </location>
</feature>
<dbReference type="SMART" id="SM00367">
    <property type="entry name" value="LRR_CC"/>
    <property type="match status" value="6"/>
</dbReference>
<gene>
    <name evidence="4" type="ORF">D0C37_14850</name>
</gene>
<proteinExistence type="predicted"/>
<evidence type="ECO:0000256" key="2">
    <source>
        <dbReference type="ARBA" id="ARBA00022737"/>
    </source>
</evidence>
<protein>
    <submittedName>
        <fullName evidence="4">Leucine-rich repeat domain-containing protein</fullName>
    </submittedName>
</protein>
<evidence type="ECO:0000313" key="5">
    <source>
        <dbReference type="Proteomes" id="UP000259636"/>
    </source>
</evidence>
<dbReference type="Proteomes" id="UP000259636">
    <property type="component" value="Chromosome"/>
</dbReference>
<dbReference type="SUPFAM" id="SSF52058">
    <property type="entry name" value="L domain-like"/>
    <property type="match status" value="2"/>
</dbReference>
<dbReference type="Gene3D" id="3.80.10.10">
    <property type="entry name" value="Ribonuclease Inhibitor"/>
    <property type="match status" value="2"/>
</dbReference>
<dbReference type="AlphaFoldDB" id="A0A385DCR5"/>
<dbReference type="PANTHER" id="PTHR46652">
    <property type="entry name" value="LEUCINE-RICH REPEAT AND IQ DOMAIN-CONTAINING PROTEIN 1-RELATED"/>
    <property type="match status" value="1"/>
</dbReference>
<name>A0A385DCR5_9ACTN</name>
<dbReference type="InterPro" id="IPR006553">
    <property type="entry name" value="Leu-rich_rpt_Cys-con_subtyp"/>
</dbReference>
<dbReference type="PANTHER" id="PTHR46652:SF3">
    <property type="entry name" value="LEUCINE-RICH REPEAT-CONTAINING PROTEIN 9"/>
    <property type="match status" value="1"/>
</dbReference>
<keyword evidence="2" id="KW-0677">Repeat</keyword>
<dbReference type="InterPro" id="IPR032675">
    <property type="entry name" value="LRR_dom_sf"/>
</dbReference>
<dbReference type="InterPro" id="IPR050836">
    <property type="entry name" value="SDS22/Internalin_LRR"/>
</dbReference>
<keyword evidence="1" id="KW-0433">Leucine-rich repeat</keyword>
<evidence type="ECO:0000256" key="1">
    <source>
        <dbReference type="ARBA" id="ARBA00022614"/>
    </source>
</evidence>
<evidence type="ECO:0000313" key="4">
    <source>
        <dbReference type="EMBL" id="AXQ55760.1"/>
    </source>
</evidence>